<protein>
    <submittedName>
        <fullName evidence="2">Uncharacterized protein</fullName>
    </submittedName>
</protein>
<evidence type="ECO:0000256" key="1">
    <source>
        <dbReference type="SAM" id="MobiDB-lite"/>
    </source>
</evidence>
<proteinExistence type="predicted"/>
<reference evidence="2 3" key="1">
    <citation type="journal article" date="2020" name="Microb. Genom.">
        <title>Genetic diversity of clinical and environmental Mucorales isolates obtained from an investigation of mucormycosis cases among solid organ transplant recipients.</title>
        <authorList>
            <person name="Nguyen M.H."/>
            <person name="Kaul D."/>
            <person name="Muto C."/>
            <person name="Cheng S.J."/>
            <person name="Richter R.A."/>
            <person name="Bruno V.M."/>
            <person name="Liu G."/>
            <person name="Beyhan S."/>
            <person name="Sundermann A.J."/>
            <person name="Mounaud S."/>
            <person name="Pasculle A.W."/>
            <person name="Nierman W.C."/>
            <person name="Driscoll E."/>
            <person name="Cumbie R."/>
            <person name="Clancy C.J."/>
            <person name="Dupont C.L."/>
        </authorList>
    </citation>
    <scope>NUCLEOTIDE SEQUENCE [LARGE SCALE GENOMIC DNA]</scope>
    <source>
        <strain evidence="2 3">GL24</strain>
    </source>
</reference>
<feature type="region of interest" description="Disordered" evidence="1">
    <location>
        <begin position="1"/>
        <end position="107"/>
    </location>
</feature>
<dbReference type="Proteomes" id="UP000740926">
    <property type="component" value="Unassembled WGS sequence"/>
</dbReference>
<evidence type="ECO:0000313" key="2">
    <source>
        <dbReference type="EMBL" id="KAG1548207.1"/>
    </source>
</evidence>
<organism evidence="2 3">
    <name type="scientific">Rhizopus delemar</name>
    <dbReference type="NCBI Taxonomy" id="936053"/>
    <lineage>
        <taxon>Eukaryota</taxon>
        <taxon>Fungi</taxon>
        <taxon>Fungi incertae sedis</taxon>
        <taxon>Mucoromycota</taxon>
        <taxon>Mucoromycotina</taxon>
        <taxon>Mucoromycetes</taxon>
        <taxon>Mucorales</taxon>
        <taxon>Mucorineae</taxon>
        <taxon>Rhizopodaceae</taxon>
        <taxon>Rhizopus</taxon>
    </lineage>
</organism>
<comment type="caution">
    <text evidence="2">The sequence shown here is derived from an EMBL/GenBank/DDBJ whole genome shotgun (WGS) entry which is preliminary data.</text>
</comment>
<feature type="compositionally biased region" description="Low complexity" evidence="1">
    <location>
        <begin position="10"/>
        <end position="22"/>
    </location>
</feature>
<gene>
    <name evidence="2" type="ORF">G6F50_013472</name>
</gene>
<dbReference type="EMBL" id="JAANIU010005340">
    <property type="protein sequence ID" value="KAG1548207.1"/>
    <property type="molecule type" value="Genomic_DNA"/>
</dbReference>
<keyword evidence="3" id="KW-1185">Reference proteome</keyword>
<accession>A0A9P6YH05</accession>
<evidence type="ECO:0000313" key="3">
    <source>
        <dbReference type="Proteomes" id="UP000740926"/>
    </source>
</evidence>
<sequence>MTLPSRSPTAGAAPAAADAAGPQRAVPHASNALARRAGIPGGRLPAAGPQPGAQHVGGAGDVRAAGTGLLRAGPGLSGPDPPADGQRRYRREVAHVRPRRRAPGPRQRYRLDDVRPLRHEQHQHRPAHLRQWPAGRAGHAAGAVLQWRHHRCGGGPPAAHRLRRPVLALRGRAWRVRADRHRYCRWRRTAAGHEAAGTGPAQPAGCAGRRRPHRCTVVPRRSLHAAGRRLHRSVLVIDRRSAGMGQVQRGRRAVGWRTAVAQLGSHGAGQRPRPPSRACGVGQLAAGQRAAVRGLQRAGLVAGCVRLGLAGDVVVQAAVRTRAVVRAVTRHLW</sequence>
<name>A0A9P6YH05_9FUNG</name>
<feature type="compositionally biased region" description="Basic and acidic residues" evidence="1">
    <location>
        <begin position="85"/>
        <end position="95"/>
    </location>
</feature>
<dbReference type="AlphaFoldDB" id="A0A9P6YH05"/>